<proteinExistence type="predicted"/>
<accession>A0A9J6FP92</accession>
<name>A0A9J6FP92_HAELO</name>
<evidence type="ECO:0000313" key="2">
    <source>
        <dbReference type="EMBL" id="KAH9364691.1"/>
    </source>
</evidence>
<keyword evidence="1" id="KW-1133">Transmembrane helix</keyword>
<dbReference type="Proteomes" id="UP000821853">
    <property type="component" value="Chromosome 10"/>
</dbReference>
<comment type="caution">
    <text evidence="2">The sequence shown here is derived from an EMBL/GenBank/DDBJ whole genome shotgun (WGS) entry which is preliminary data.</text>
</comment>
<sequence length="161" mass="18096">MPNPIRCCYENALLALPVIAAIFSRAVVFVCYAFVNGKKEARSSGLASENGRNVHLSLRVFKLYRKRVREWDKNYEVMLQQNFGKSEVRRKLSSGAPVFSEELDDTLYKFFRAKGTADVRNCGLLSEEALIAKKLQLGNFSVQPVSEEMEATVCSIYATGN</sequence>
<protein>
    <submittedName>
        <fullName evidence="2">Uncharacterized protein</fullName>
    </submittedName>
</protein>
<keyword evidence="1" id="KW-0812">Transmembrane</keyword>
<dbReference type="AlphaFoldDB" id="A0A9J6FP92"/>
<reference evidence="2 3" key="1">
    <citation type="journal article" date="2020" name="Cell">
        <title>Large-Scale Comparative Analyses of Tick Genomes Elucidate Their Genetic Diversity and Vector Capacities.</title>
        <authorList>
            <consortium name="Tick Genome and Microbiome Consortium (TIGMIC)"/>
            <person name="Jia N."/>
            <person name="Wang J."/>
            <person name="Shi W."/>
            <person name="Du L."/>
            <person name="Sun Y."/>
            <person name="Zhan W."/>
            <person name="Jiang J.F."/>
            <person name="Wang Q."/>
            <person name="Zhang B."/>
            <person name="Ji P."/>
            <person name="Bell-Sakyi L."/>
            <person name="Cui X.M."/>
            <person name="Yuan T.T."/>
            <person name="Jiang B.G."/>
            <person name="Yang W.F."/>
            <person name="Lam T.T."/>
            <person name="Chang Q.C."/>
            <person name="Ding S.J."/>
            <person name="Wang X.J."/>
            <person name="Zhu J.G."/>
            <person name="Ruan X.D."/>
            <person name="Zhao L."/>
            <person name="Wei J.T."/>
            <person name="Ye R.Z."/>
            <person name="Que T.C."/>
            <person name="Du C.H."/>
            <person name="Zhou Y.H."/>
            <person name="Cheng J.X."/>
            <person name="Dai P.F."/>
            <person name="Guo W.B."/>
            <person name="Han X.H."/>
            <person name="Huang E.J."/>
            <person name="Li L.F."/>
            <person name="Wei W."/>
            <person name="Gao Y.C."/>
            <person name="Liu J.Z."/>
            <person name="Shao H.Z."/>
            <person name="Wang X."/>
            <person name="Wang C.C."/>
            <person name="Yang T.C."/>
            <person name="Huo Q.B."/>
            <person name="Li W."/>
            <person name="Chen H.Y."/>
            <person name="Chen S.E."/>
            <person name="Zhou L.G."/>
            <person name="Ni X.B."/>
            <person name="Tian J.H."/>
            <person name="Sheng Y."/>
            <person name="Liu T."/>
            <person name="Pan Y.S."/>
            <person name="Xia L.Y."/>
            <person name="Li J."/>
            <person name="Zhao F."/>
            <person name="Cao W.C."/>
        </authorList>
    </citation>
    <scope>NUCLEOTIDE SEQUENCE [LARGE SCALE GENOMIC DNA]</scope>
    <source>
        <strain evidence="2">HaeL-2018</strain>
    </source>
</reference>
<keyword evidence="1" id="KW-0472">Membrane</keyword>
<organism evidence="2 3">
    <name type="scientific">Haemaphysalis longicornis</name>
    <name type="common">Bush tick</name>
    <dbReference type="NCBI Taxonomy" id="44386"/>
    <lineage>
        <taxon>Eukaryota</taxon>
        <taxon>Metazoa</taxon>
        <taxon>Ecdysozoa</taxon>
        <taxon>Arthropoda</taxon>
        <taxon>Chelicerata</taxon>
        <taxon>Arachnida</taxon>
        <taxon>Acari</taxon>
        <taxon>Parasitiformes</taxon>
        <taxon>Ixodida</taxon>
        <taxon>Ixodoidea</taxon>
        <taxon>Ixodidae</taxon>
        <taxon>Haemaphysalinae</taxon>
        <taxon>Haemaphysalis</taxon>
    </lineage>
</organism>
<keyword evidence="3" id="KW-1185">Reference proteome</keyword>
<feature type="transmembrane region" description="Helical" evidence="1">
    <location>
        <begin position="12"/>
        <end position="35"/>
    </location>
</feature>
<evidence type="ECO:0000313" key="3">
    <source>
        <dbReference type="Proteomes" id="UP000821853"/>
    </source>
</evidence>
<evidence type="ECO:0000256" key="1">
    <source>
        <dbReference type="SAM" id="Phobius"/>
    </source>
</evidence>
<gene>
    <name evidence="2" type="ORF">HPB48_003577</name>
</gene>
<dbReference type="OrthoDB" id="3229771at2759"/>
<dbReference type="VEuPathDB" id="VectorBase:HLOH_046820"/>
<dbReference type="EMBL" id="JABSTR010000002">
    <property type="protein sequence ID" value="KAH9364691.1"/>
    <property type="molecule type" value="Genomic_DNA"/>
</dbReference>